<evidence type="ECO:0000313" key="11">
    <source>
        <dbReference type="Proteomes" id="UP000219439"/>
    </source>
</evidence>
<evidence type="ECO:0000256" key="6">
    <source>
        <dbReference type="ARBA" id="ARBA00023235"/>
    </source>
</evidence>
<dbReference type="Gene3D" id="2.40.37.10">
    <property type="entry name" value="Lyase, Ornithine Decarboxylase, Chain A, domain 1"/>
    <property type="match status" value="1"/>
</dbReference>
<evidence type="ECO:0000256" key="2">
    <source>
        <dbReference type="ARBA" id="ARBA00001933"/>
    </source>
</evidence>
<proteinExistence type="inferred from homology"/>
<feature type="binding site" evidence="8">
    <location>
        <position position="139"/>
    </location>
    <ligand>
        <name>substrate</name>
    </ligand>
</feature>
<dbReference type="EMBL" id="OBEL01000009">
    <property type="protein sequence ID" value="SNZ21517.1"/>
    <property type="molecule type" value="Genomic_DNA"/>
</dbReference>
<dbReference type="OrthoDB" id="9813814at2"/>
<dbReference type="GO" id="GO:0008784">
    <property type="term" value="F:alanine racemase activity"/>
    <property type="evidence" value="ECO:0007669"/>
    <property type="project" value="UniProtKB-EC"/>
</dbReference>
<comment type="similarity">
    <text evidence="3">Belongs to the alanine racemase family.</text>
</comment>
<evidence type="ECO:0000259" key="9">
    <source>
        <dbReference type="SMART" id="SM01005"/>
    </source>
</evidence>
<dbReference type="PROSITE" id="PS00395">
    <property type="entry name" value="ALANINE_RACEMASE"/>
    <property type="match status" value="1"/>
</dbReference>
<dbReference type="SUPFAM" id="SSF50621">
    <property type="entry name" value="Alanine racemase C-terminal domain-like"/>
    <property type="match status" value="1"/>
</dbReference>
<comment type="catalytic activity">
    <reaction evidence="1">
        <text>L-alanine = D-alanine</text>
        <dbReference type="Rhea" id="RHEA:20249"/>
        <dbReference type="ChEBI" id="CHEBI:57416"/>
        <dbReference type="ChEBI" id="CHEBI:57972"/>
        <dbReference type="EC" id="5.1.1.1"/>
    </reaction>
</comment>
<keyword evidence="6" id="KW-0413">Isomerase</keyword>
<evidence type="ECO:0000256" key="4">
    <source>
        <dbReference type="ARBA" id="ARBA00013089"/>
    </source>
</evidence>
<dbReference type="GO" id="GO:0005829">
    <property type="term" value="C:cytosol"/>
    <property type="evidence" value="ECO:0007669"/>
    <property type="project" value="TreeGrafter"/>
</dbReference>
<evidence type="ECO:0000256" key="1">
    <source>
        <dbReference type="ARBA" id="ARBA00000316"/>
    </source>
</evidence>
<dbReference type="RefSeq" id="WP_097155894.1">
    <property type="nucleotide sequence ID" value="NZ_OBEL01000009.1"/>
</dbReference>
<gene>
    <name evidence="10" type="ORF">SAMN06265368_4639</name>
</gene>
<dbReference type="Gene3D" id="3.20.20.10">
    <property type="entry name" value="Alanine racemase"/>
    <property type="match status" value="1"/>
</dbReference>
<dbReference type="InterPro" id="IPR020622">
    <property type="entry name" value="Ala_racemase_pyridoxalP-BS"/>
</dbReference>
<evidence type="ECO:0000256" key="5">
    <source>
        <dbReference type="ARBA" id="ARBA00022898"/>
    </source>
</evidence>
<organism evidence="10 11">
    <name type="scientific">Cohaesibacter gelatinilyticus</name>
    <dbReference type="NCBI Taxonomy" id="372072"/>
    <lineage>
        <taxon>Bacteria</taxon>
        <taxon>Pseudomonadati</taxon>
        <taxon>Pseudomonadota</taxon>
        <taxon>Alphaproteobacteria</taxon>
        <taxon>Hyphomicrobiales</taxon>
        <taxon>Cohaesibacteraceae</taxon>
    </lineage>
</organism>
<evidence type="ECO:0000313" key="10">
    <source>
        <dbReference type="EMBL" id="SNZ21517.1"/>
    </source>
</evidence>
<dbReference type="Pfam" id="PF00842">
    <property type="entry name" value="Ala_racemase_C"/>
    <property type="match status" value="1"/>
</dbReference>
<dbReference type="PANTHER" id="PTHR30511:SF0">
    <property type="entry name" value="ALANINE RACEMASE, CATABOLIC-RELATED"/>
    <property type="match status" value="1"/>
</dbReference>
<feature type="modified residue" description="N6-(pyridoxal phosphate)lysine" evidence="7">
    <location>
        <position position="40"/>
    </location>
</feature>
<protein>
    <recommendedName>
        <fullName evidence="4">alanine racemase</fullName>
        <ecNumber evidence="4">5.1.1.1</ecNumber>
    </recommendedName>
</protein>
<dbReference type="AlphaFoldDB" id="A0A285PJS3"/>
<name>A0A285PJS3_9HYPH</name>
<dbReference type="InterPro" id="IPR001608">
    <property type="entry name" value="Ala_racemase_N"/>
</dbReference>
<dbReference type="InterPro" id="IPR029066">
    <property type="entry name" value="PLP-binding_barrel"/>
</dbReference>
<feature type="binding site" evidence="8">
    <location>
        <position position="313"/>
    </location>
    <ligand>
        <name>substrate</name>
    </ligand>
</feature>
<evidence type="ECO:0000256" key="8">
    <source>
        <dbReference type="PIRSR" id="PIRSR600821-52"/>
    </source>
</evidence>
<evidence type="ECO:0000256" key="3">
    <source>
        <dbReference type="ARBA" id="ARBA00007880"/>
    </source>
</evidence>
<keyword evidence="5 7" id="KW-0663">Pyridoxal phosphate</keyword>
<dbReference type="EC" id="5.1.1.1" evidence="4"/>
<dbReference type="Pfam" id="PF01168">
    <property type="entry name" value="Ala_racemase_N"/>
    <property type="match status" value="1"/>
</dbReference>
<dbReference type="NCBIfam" id="TIGR00492">
    <property type="entry name" value="alr"/>
    <property type="match status" value="1"/>
</dbReference>
<accession>A0A285PJS3</accession>
<dbReference type="InterPro" id="IPR011079">
    <property type="entry name" value="Ala_racemase_C"/>
</dbReference>
<dbReference type="InterPro" id="IPR009006">
    <property type="entry name" value="Ala_racemase/Decarboxylase_C"/>
</dbReference>
<reference evidence="10 11" key="1">
    <citation type="submission" date="2017-09" db="EMBL/GenBank/DDBJ databases">
        <authorList>
            <person name="Ehlers B."/>
            <person name="Leendertz F.H."/>
        </authorList>
    </citation>
    <scope>NUCLEOTIDE SEQUENCE [LARGE SCALE GENOMIC DNA]</scope>
    <source>
        <strain evidence="10 11">DSM 18289</strain>
    </source>
</reference>
<dbReference type="PRINTS" id="PR00992">
    <property type="entry name" value="ALARACEMASE"/>
</dbReference>
<dbReference type="PANTHER" id="PTHR30511">
    <property type="entry name" value="ALANINE RACEMASE"/>
    <property type="match status" value="1"/>
</dbReference>
<dbReference type="Proteomes" id="UP000219439">
    <property type="component" value="Unassembled WGS sequence"/>
</dbReference>
<dbReference type="InterPro" id="IPR000821">
    <property type="entry name" value="Ala_racemase"/>
</dbReference>
<dbReference type="GO" id="GO:0030170">
    <property type="term" value="F:pyridoxal phosphate binding"/>
    <property type="evidence" value="ECO:0007669"/>
    <property type="project" value="TreeGrafter"/>
</dbReference>
<keyword evidence="11" id="KW-1185">Reference proteome</keyword>
<comment type="cofactor">
    <cofactor evidence="2 7">
        <name>pyridoxal 5'-phosphate</name>
        <dbReference type="ChEBI" id="CHEBI:597326"/>
    </cofactor>
</comment>
<feature type="domain" description="Alanine racemase C-terminal" evidence="9">
    <location>
        <begin position="244"/>
        <end position="372"/>
    </location>
</feature>
<evidence type="ECO:0000256" key="7">
    <source>
        <dbReference type="PIRSR" id="PIRSR600821-50"/>
    </source>
</evidence>
<sequence length="372" mass="40506">MKTTPLHSSWCEISCAKIEQNLRIALDILPAGSRFCVVLKADAYGHGIENVVPILLSHKIGYVGITSNSEAMAVREAGFGGTIMRLRTATFDEAVNALPFDVEEQVSTVEAAQAFAGLIKKRDLVIPLHLSLNAGGMSRDGLELSITSGRESFARIISLVGDNIVGICTHFPSNLTEELQISITRFHHDVNWVFRNSSLRREDILVHGGSSLTLVSGQKVGTDMMRCGAVLYGLVRQDLGFQPTMTLKARITSIGRYPQGSTIGYDRSSLLSEDKMLANISIGYANGYSRRFSDRSQVLVRGKQLPVLGKISMNTIVVDVSALTDAQVGDEVVVFGAYGEEAINVRTMEDLSGTIMADLCTDWGHRNPRIVT</sequence>
<dbReference type="SMART" id="SM01005">
    <property type="entry name" value="Ala_racemase_C"/>
    <property type="match status" value="1"/>
</dbReference>
<dbReference type="SUPFAM" id="SSF51419">
    <property type="entry name" value="PLP-binding barrel"/>
    <property type="match status" value="1"/>
</dbReference>
<dbReference type="GO" id="GO:0030632">
    <property type="term" value="P:D-alanine biosynthetic process"/>
    <property type="evidence" value="ECO:0007669"/>
    <property type="project" value="TreeGrafter"/>
</dbReference>